<evidence type="ECO:0000259" key="3">
    <source>
        <dbReference type="PROSITE" id="PS50238"/>
    </source>
</evidence>
<dbReference type="InterPro" id="IPR000198">
    <property type="entry name" value="RhoGAP_dom"/>
</dbReference>
<feature type="transmembrane region" description="Helical" evidence="2">
    <location>
        <begin position="20"/>
        <end position="49"/>
    </location>
</feature>
<gene>
    <name evidence="4" type="primary">FAM13A_1</name>
    <name evidence="4" type="ORF">CEXT_648201</name>
</gene>
<dbReference type="GO" id="GO:0007165">
    <property type="term" value="P:signal transduction"/>
    <property type="evidence" value="ECO:0007669"/>
    <property type="project" value="InterPro"/>
</dbReference>
<feature type="domain" description="Rho-GAP" evidence="3">
    <location>
        <begin position="105"/>
        <end position="315"/>
    </location>
</feature>
<evidence type="ECO:0000313" key="4">
    <source>
        <dbReference type="EMBL" id="GIY57261.1"/>
    </source>
</evidence>
<keyword evidence="2" id="KW-0812">Transmembrane</keyword>
<proteinExistence type="predicted"/>
<dbReference type="AlphaFoldDB" id="A0AAV4UHN9"/>
<dbReference type="Proteomes" id="UP001054945">
    <property type="component" value="Unassembled WGS sequence"/>
</dbReference>
<dbReference type="SUPFAM" id="SSF48350">
    <property type="entry name" value="GTPase activation domain, GAP"/>
    <property type="match status" value="1"/>
</dbReference>
<dbReference type="SMART" id="SM00324">
    <property type="entry name" value="RhoGAP"/>
    <property type="match status" value="1"/>
</dbReference>
<dbReference type="PANTHER" id="PTHR15904">
    <property type="entry name" value="FAM13"/>
    <property type="match status" value="1"/>
</dbReference>
<keyword evidence="5" id="KW-1185">Reference proteome</keyword>
<evidence type="ECO:0000313" key="5">
    <source>
        <dbReference type="Proteomes" id="UP001054945"/>
    </source>
</evidence>
<reference evidence="4 5" key="1">
    <citation type="submission" date="2021-06" db="EMBL/GenBank/DDBJ databases">
        <title>Caerostris extrusa draft genome.</title>
        <authorList>
            <person name="Kono N."/>
            <person name="Arakawa K."/>
        </authorList>
    </citation>
    <scope>NUCLEOTIDE SEQUENCE [LARGE SCALE GENOMIC DNA]</scope>
</reference>
<organism evidence="4 5">
    <name type="scientific">Caerostris extrusa</name>
    <name type="common">Bark spider</name>
    <name type="synonym">Caerostris bankana</name>
    <dbReference type="NCBI Taxonomy" id="172846"/>
    <lineage>
        <taxon>Eukaryota</taxon>
        <taxon>Metazoa</taxon>
        <taxon>Ecdysozoa</taxon>
        <taxon>Arthropoda</taxon>
        <taxon>Chelicerata</taxon>
        <taxon>Arachnida</taxon>
        <taxon>Araneae</taxon>
        <taxon>Araneomorphae</taxon>
        <taxon>Entelegynae</taxon>
        <taxon>Araneoidea</taxon>
        <taxon>Araneidae</taxon>
        <taxon>Caerostris</taxon>
    </lineage>
</organism>
<name>A0AAV4UHN9_CAEEX</name>
<feature type="compositionally biased region" description="Basic and acidic residues" evidence="1">
    <location>
        <begin position="343"/>
        <end position="359"/>
    </location>
</feature>
<protein>
    <submittedName>
        <fullName evidence="4">Protein FAM13A</fullName>
    </submittedName>
</protein>
<evidence type="ECO:0000256" key="2">
    <source>
        <dbReference type="SAM" id="Phobius"/>
    </source>
</evidence>
<dbReference type="EMBL" id="BPLR01012873">
    <property type="protein sequence ID" value="GIY57261.1"/>
    <property type="molecule type" value="Genomic_DNA"/>
</dbReference>
<dbReference type="PANTHER" id="PTHR15904:SF17">
    <property type="entry name" value="RHO-GAP DOMAIN-CONTAINING PROTEIN"/>
    <property type="match status" value="1"/>
</dbReference>
<comment type="caution">
    <text evidence="4">The sequence shown here is derived from an EMBL/GenBank/DDBJ whole genome shotgun (WGS) entry which is preliminary data.</text>
</comment>
<accession>A0AAV4UHN9</accession>
<dbReference type="Gene3D" id="1.10.555.10">
    <property type="entry name" value="Rho GTPase activation protein"/>
    <property type="match status" value="1"/>
</dbReference>
<feature type="region of interest" description="Disordered" evidence="1">
    <location>
        <begin position="333"/>
        <end position="364"/>
    </location>
</feature>
<dbReference type="InterPro" id="IPR039102">
    <property type="entry name" value="FAM13"/>
</dbReference>
<evidence type="ECO:0000256" key="1">
    <source>
        <dbReference type="SAM" id="MobiDB-lite"/>
    </source>
</evidence>
<dbReference type="Pfam" id="PF00620">
    <property type="entry name" value="RhoGAP"/>
    <property type="match status" value="1"/>
</dbReference>
<sequence length="408" mass="45709">MQVRLNVKPTSLGENDAIGFAQAILMATLPGYLPIILYFRVCLFVFNILQQRSGSMRAPFCNDSTDLSPDEKGIIHSEEENEREIHSIERSLVRSHCNKTSVFGICLDKLMGTTARVTPQIPYILSRLCRYIETYGLHCKNLFLEGDVKSVVENLKVEFSECGDASLESANDSASVAKLLIVFFEELPEPLIPDFVQSNLIKDMEKLSLKSEKCISHLKFNVVLSFSGRIQKKILFTQLKHIVNYFVQDYHAIFEDDVNAVSKCSKTSRQLACPPCVASVVSLSPLSVVIPSEDTSNNNAINVPALLIEGQAEMSITENKISGTLTKTNMKAITTTRKRKERRFSGEDSQPRSSSEERPNSNSLLSLEGVEIIRRCNSHEEVMDESKPYGEVNMLSRKAMDKGMLHIM</sequence>
<dbReference type="PROSITE" id="PS50238">
    <property type="entry name" value="RHOGAP"/>
    <property type="match status" value="1"/>
</dbReference>
<dbReference type="InterPro" id="IPR008936">
    <property type="entry name" value="Rho_GTPase_activation_prot"/>
</dbReference>
<keyword evidence="2" id="KW-1133">Transmembrane helix</keyword>
<keyword evidence="2" id="KW-0472">Membrane</keyword>